<dbReference type="STRING" id="51511.ENSCSAVP00000006032"/>
<evidence type="ECO:0000313" key="9">
    <source>
        <dbReference type="Ensembl" id="ENSCSAVP00000006032.1"/>
    </source>
</evidence>
<keyword evidence="10" id="KW-1185">Reference proteome</keyword>
<dbReference type="SUPFAM" id="SSF49417">
    <property type="entry name" value="p53-like transcription factors"/>
    <property type="match status" value="1"/>
</dbReference>
<comment type="subcellular location">
    <subcellularLocation>
        <location evidence="1 6">Nucleus</location>
    </subcellularLocation>
</comment>
<dbReference type="HOGENOM" id="CLU_024486_0_0_1"/>
<evidence type="ECO:0000256" key="2">
    <source>
        <dbReference type="ARBA" id="ARBA00023015"/>
    </source>
</evidence>
<dbReference type="PROSITE" id="PS01264">
    <property type="entry name" value="TBOX_2"/>
    <property type="match status" value="1"/>
</dbReference>
<evidence type="ECO:0000256" key="7">
    <source>
        <dbReference type="SAM" id="MobiDB-lite"/>
    </source>
</evidence>
<dbReference type="AlphaFoldDB" id="H2YL30"/>
<feature type="compositionally biased region" description="Basic and acidic residues" evidence="7">
    <location>
        <begin position="532"/>
        <end position="546"/>
    </location>
</feature>
<feature type="domain" description="T-box" evidence="8">
    <location>
        <begin position="339"/>
        <end position="534"/>
    </location>
</feature>
<organism evidence="9 10">
    <name type="scientific">Ciona savignyi</name>
    <name type="common">Pacific transparent sea squirt</name>
    <dbReference type="NCBI Taxonomy" id="51511"/>
    <lineage>
        <taxon>Eukaryota</taxon>
        <taxon>Metazoa</taxon>
        <taxon>Chordata</taxon>
        <taxon>Tunicata</taxon>
        <taxon>Ascidiacea</taxon>
        <taxon>Phlebobranchia</taxon>
        <taxon>Cionidae</taxon>
        <taxon>Ciona</taxon>
    </lineage>
</organism>
<dbReference type="GO" id="GO:0000981">
    <property type="term" value="F:DNA-binding transcription factor activity, RNA polymerase II-specific"/>
    <property type="evidence" value="ECO:0007669"/>
    <property type="project" value="TreeGrafter"/>
</dbReference>
<dbReference type="GO" id="GO:0001708">
    <property type="term" value="P:cell fate specification"/>
    <property type="evidence" value="ECO:0007669"/>
    <property type="project" value="TreeGrafter"/>
</dbReference>
<reference evidence="9" key="3">
    <citation type="submission" date="2025-09" db="UniProtKB">
        <authorList>
            <consortium name="Ensembl"/>
        </authorList>
    </citation>
    <scope>IDENTIFICATION</scope>
</reference>
<dbReference type="PANTHER" id="PTHR11267">
    <property type="entry name" value="T-BOX PROTEIN-RELATED"/>
    <property type="match status" value="1"/>
</dbReference>
<dbReference type="InterPro" id="IPR001699">
    <property type="entry name" value="TF_T-box"/>
</dbReference>
<evidence type="ECO:0000256" key="3">
    <source>
        <dbReference type="ARBA" id="ARBA00023125"/>
    </source>
</evidence>
<dbReference type="GO" id="GO:0000785">
    <property type="term" value="C:chromatin"/>
    <property type="evidence" value="ECO:0007669"/>
    <property type="project" value="TreeGrafter"/>
</dbReference>
<reference evidence="9" key="2">
    <citation type="submission" date="2025-08" db="UniProtKB">
        <authorList>
            <consortium name="Ensembl"/>
        </authorList>
    </citation>
    <scope>IDENTIFICATION</scope>
</reference>
<feature type="region of interest" description="Disordered" evidence="7">
    <location>
        <begin position="532"/>
        <end position="555"/>
    </location>
</feature>
<dbReference type="InterPro" id="IPR008967">
    <property type="entry name" value="p53-like_TF_DNA-bd_sf"/>
</dbReference>
<dbReference type="Ensembl" id="ENSCSAVT00000006109.1">
    <property type="protein sequence ID" value="ENSCSAVP00000006032.1"/>
    <property type="gene ID" value="ENSCSAVG00000003600.1"/>
</dbReference>
<dbReference type="Pfam" id="PF00907">
    <property type="entry name" value="T-box"/>
    <property type="match status" value="1"/>
</dbReference>
<dbReference type="GO" id="GO:0000978">
    <property type="term" value="F:RNA polymerase II cis-regulatory region sequence-specific DNA binding"/>
    <property type="evidence" value="ECO:0007669"/>
    <property type="project" value="InterPro"/>
</dbReference>
<evidence type="ECO:0000259" key="8">
    <source>
        <dbReference type="PROSITE" id="PS50252"/>
    </source>
</evidence>
<evidence type="ECO:0000256" key="4">
    <source>
        <dbReference type="ARBA" id="ARBA00023163"/>
    </source>
</evidence>
<dbReference type="Gene3D" id="2.60.40.820">
    <property type="entry name" value="Transcription factor, T-box"/>
    <property type="match status" value="1"/>
</dbReference>
<dbReference type="GO" id="GO:0005634">
    <property type="term" value="C:nucleus"/>
    <property type="evidence" value="ECO:0007669"/>
    <property type="project" value="UniProtKB-SubCell"/>
</dbReference>
<dbReference type="InParanoid" id="H2YL30"/>
<evidence type="ECO:0000256" key="5">
    <source>
        <dbReference type="ARBA" id="ARBA00023242"/>
    </source>
</evidence>
<dbReference type="PANTHER" id="PTHR11267:SF207">
    <property type="entry name" value="OVER COMPENSATING MALES, ISOFORM A"/>
    <property type="match status" value="1"/>
</dbReference>
<dbReference type="PROSITE" id="PS01283">
    <property type="entry name" value="TBOX_1"/>
    <property type="match status" value="1"/>
</dbReference>
<dbReference type="FunFam" id="2.60.40.820:FF:000021">
    <property type="entry name" value="T-box transcription factor Ci-Tbx15/18/22"/>
    <property type="match status" value="1"/>
</dbReference>
<dbReference type="eggNOG" id="KOG3586">
    <property type="taxonomic scope" value="Eukaryota"/>
</dbReference>
<comment type="caution">
    <text evidence="6">Lacks conserved residue(s) required for the propagation of feature annotation.</text>
</comment>
<evidence type="ECO:0000313" key="10">
    <source>
        <dbReference type="Proteomes" id="UP000007875"/>
    </source>
</evidence>
<dbReference type="Proteomes" id="UP000007875">
    <property type="component" value="Unassembled WGS sequence"/>
</dbReference>
<evidence type="ECO:0000256" key="6">
    <source>
        <dbReference type="PROSITE-ProRule" id="PRU00201"/>
    </source>
</evidence>
<keyword evidence="5 6" id="KW-0539">Nucleus</keyword>
<keyword evidence="3 6" id="KW-0238">DNA-binding</keyword>
<dbReference type="InterPro" id="IPR036960">
    <property type="entry name" value="T-box_sf"/>
</dbReference>
<dbReference type="InterPro" id="IPR018186">
    <property type="entry name" value="TF_T-box_CS"/>
</dbReference>
<protein>
    <recommendedName>
        <fullName evidence="8">T-box domain-containing protein</fullName>
    </recommendedName>
</protein>
<dbReference type="GO" id="GO:0045893">
    <property type="term" value="P:positive regulation of DNA-templated transcription"/>
    <property type="evidence" value="ECO:0007669"/>
    <property type="project" value="InterPro"/>
</dbReference>
<keyword evidence="4" id="KW-0804">Transcription</keyword>
<dbReference type="InterPro" id="IPR046360">
    <property type="entry name" value="T-box_DNA-bd"/>
</dbReference>
<dbReference type="SMART" id="SM00425">
    <property type="entry name" value="TBOX"/>
    <property type="match status" value="1"/>
</dbReference>
<proteinExistence type="predicted"/>
<keyword evidence="2" id="KW-0805">Transcription regulation</keyword>
<dbReference type="PROSITE" id="PS50252">
    <property type="entry name" value="TBOX_3"/>
    <property type="match status" value="1"/>
</dbReference>
<dbReference type="PRINTS" id="PR00937">
    <property type="entry name" value="TBOX"/>
</dbReference>
<sequence>VRCDVMFSSLEQLNSTDKDFSDSGFVLSESSENLRNNMSEINVEQIDKVSEHSIDHLQLGSVYSGNFREFSESNSESSISSEYVESVPNHVTQDDELLFLRLENINPEAFKTDESGISLNSKSNPVYDLTNLDNRACSSQFDSLLLHNSDCHVSSRELSPNNRFGDEDLGCDNDVTECEQYQQWKSDLQIPEWKTQQSITNNWSNLTYPHEYKSHNYSSVIDLTDSPRDQTSDHVVTPPSNYNLIQLMNGFDQTSNYQSAPTDHHFVPFNRPIDHPSINHNNLNQPAVENYHFQNQPSTNQPSNHPVHHLNQLFEDAGSNWQPSVDRGTAPAAPVSVDLVNNELWRKFHEIGTEMIITKAGRRMFPSIKLNMKGLDPGCLYIIAIDILPVDNNRYRYVYHSSQWMAAGTTESCTPPRTYVHPDSPATGDVWMKQPITFDKLKLTNNEQNKKGHLILHSMHKYQPRIHLISCGKCTKYDVNNYVPTIGRIDDVIRDDVITFVFPECAFTTVTAYQNQQITRLKIDRNPFAKGFRDNNKSWKPRESPEKPTQTKRQLKPKETYLAYHEEPTAKRTKLSLYQLYQDKSVGYNGSGGICIINTDNTSNCDEDKYASNDSLKLTRPTESSIDIGMTSQVFGHTDTYNLQCVGENSFHPENPILGDFELGLNCNEGNRDVAKSGDECYVIPTPHSESGADDHVTNNFII</sequence>
<evidence type="ECO:0000256" key="1">
    <source>
        <dbReference type="ARBA" id="ARBA00004123"/>
    </source>
</evidence>
<reference evidence="10" key="1">
    <citation type="submission" date="2003-08" db="EMBL/GenBank/DDBJ databases">
        <authorList>
            <person name="Birren B."/>
            <person name="Nusbaum C."/>
            <person name="Abebe A."/>
            <person name="Abouelleil A."/>
            <person name="Adekoya E."/>
            <person name="Ait-zahra M."/>
            <person name="Allen N."/>
            <person name="Allen T."/>
            <person name="An P."/>
            <person name="Anderson M."/>
            <person name="Anderson S."/>
            <person name="Arachchi H."/>
            <person name="Armbruster J."/>
            <person name="Bachantsang P."/>
            <person name="Baldwin J."/>
            <person name="Barry A."/>
            <person name="Bayul T."/>
            <person name="Blitshsteyn B."/>
            <person name="Bloom T."/>
            <person name="Blye J."/>
            <person name="Boguslavskiy L."/>
            <person name="Borowsky M."/>
            <person name="Boukhgalter B."/>
            <person name="Brunache A."/>
            <person name="Butler J."/>
            <person name="Calixte N."/>
            <person name="Calvo S."/>
            <person name="Camarata J."/>
            <person name="Campo K."/>
            <person name="Chang J."/>
            <person name="Cheshatsang Y."/>
            <person name="Citroen M."/>
            <person name="Collymore A."/>
            <person name="Considine T."/>
            <person name="Cook A."/>
            <person name="Cooke P."/>
            <person name="Corum B."/>
            <person name="Cuomo C."/>
            <person name="David R."/>
            <person name="Dawoe T."/>
            <person name="Degray S."/>
            <person name="Dodge S."/>
            <person name="Dooley K."/>
            <person name="Dorje P."/>
            <person name="Dorjee K."/>
            <person name="Dorris L."/>
            <person name="Duffey N."/>
            <person name="Dupes A."/>
            <person name="Elkins T."/>
            <person name="Engels R."/>
            <person name="Erickson J."/>
            <person name="Farina A."/>
            <person name="Faro S."/>
            <person name="Ferreira P."/>
            <person name="Fischer H."/>
            <person name="Fitzgerald M."/>
            <person name="Foley K."/>
            <person name="Gage D."/>
            <person name="Galagan J."/>
            <person name="Gearin G."/>
            <person name="Gnerre S."/>
            <person name="Gnirke A."/>
            <person name="Goyette A."/>
            <person name="Graham J."/>
            <person name="Grandbois E."/>
            <person name="Gyaltsen K."/>
            <person name="Hafez N."/>
            <person name="Hagopian D."/>
            <person name="Hagos B."/>
            <person name="Hall J."/>
            <person name="Hatcher B."/>
            <person name="Heller A."/>
            <person name="Higgins H."/>
            <person name="Honan T."/>
            <person name="Horn A."/>
            <person name="Houde N."/>
            <person name="Hughes L."/>
            <person name="Hulme W."/>
            <person name="Husby E."/>
            <person name="Iliev I."/>
            <person name="Jaffe D."/>
            <person name="Jones C."/>
            <person name="Kamal M."/>
            <person name="Kamat A."/>
            <person name="Kamvysselis M."/>
            <person name="Karlsson E."/>
            <person name="Kells C."/>
            <person name="Kieu A."/>
            <person name="Kisner P."/>
            <person name="Kodira C."/>
            <person name="Kulbokas E."/>
            <person name="Labutti K."/>
            <person name="Lama D."/>
            <person name="Landers T."/>
            <person name="Leger J."/>
            <person name="Levine S."/>
            <person name="Lewis D."/>
            <person name="Lewis T."/>
            <person name="Lindblad-toh K."/>
            <person name="Liu X."/>
            <person name="Lokyitsang T."/>
            <person name="Lokyitsang Y."/>
            <person name="Lucien O."/>
            <person name="Lui A."/>
            <person name="Ma L.J."/>
            <person name="Mabbitt R."/>
            <person name="Macdonald J."/>
            <person name="Maclean C."/>
            <person name="Major J."/>
            <person name="Manning J."/>
            <person name="Marabella R."/>
            <person name="Maru K."/>
            <person name="Matthews C."/>
            <person name="Mauceli E."/>
            <person name="Mccarthy M."/>
            <person name="Mcdonough S."/>
            <person name="Mcghee T."/>
            <person name="Meldrim J."/>
            <person name="Meneus L."/>
            <person name="Mesirov J."/>
            <person name="Mihalev A."/>
            <person name="Mihova T."/>
            <person name="Mikkelsen T."/>
            <person name="Mlenga V."/>
            <person name="Moru K."/>
            <person name="Mozes J."/>
            <person name="Mulrain L."/>
            <person name="Munson G."/>
            <person name="Naylor J."/>
            <person name="Newes C."/>
            <person name="Nguyen C."/>
            <person name="Nguyen N."/>
            <person name="Nguyen T."/>
            <person name="Nicol R."/>
            <person name="Nielsen C."/>
            <person name="Nizzari M."/>
            <person name="Norbu C."/>
            <person name="Norbu N."/>
            <person name="O'donnell P."/>
            <person name="Okoawo O."/>
            <person name="O'leary S."/>
            <person name="Omotosho B."/>
            <person name="O'neill K."/>
            <person name="Osman S."/>
            <person name="Parker S."/>
            <person name="Perrin D."/>
            <person name="Phunkhang P."/>
            <person name="Piqani B."/>
            <person name="Purcell S."/>
            <person name="Rachupka T."/>
            <person name="Ramasamy U."/>
            <person name="Rameau R."/>
            <person name="Ray V."/>
            <person name="Raymond C."/>
            <person name="Retta R."/>
            <person name="Richardson S."/>
            <person name="Rise C."/>
            <person name="Rodriguez J."/>
            <person name="Rogers J."/>
            <person name="Rogov P."/>
            <person name="Rutman M."/>
            <person name="Schupbach R."/>
            <person name="Seaman C."/>
            <person name="Settipalli S."/>
            <person name="Sharpe T."/>
            <person name="Sheridan J."/>
            <person name="Sherpa N."/>
            <person name="Shi J."/>
            <person name="Smirnov S."/>
            <person name="Smith C."/>
            <person name="Sougnez C."/>
            <person name="Spencer B."/>
            <person name="Stalker J."/>
            <person name="Stange-thomann N."/>
            <person name="Stavropoulos S."/>
            <person name="Stetson K."/>
            <person name="Stone C."/>
            <person name="Stone S."/>
            <person name="Stubbs M."/>
            <person name="Talamas J."/>
            <person name="Tchuinga P."/>
            <person name="Tenzing P."/>
            <person name="Tesfaye S."/>
            <person name="Theodore J."/>
            <person name="Thoulutsang Y."/>
            <person name="Topham K."/>
            <person name="Towey S."/>
            <person name="Tsamla T."/>
            <person name="Tsomo N."/>
            <person name="Vallee D."/>
            <person name="Vassiliev H."/>
            <person name="Venkataraman V."/>
            <person name="Vinson J."/>
            <person name="Vo A."/>
            <person name="Wade C."/>
            <person name="Wang S."/>
            <person name="Wangchuk T."/>
            <person name="Wangdi T."/>
            <person name="Whittaker C."/>
            <person name="Wilkinson J."/>
            <person name="Wu Y."/>
            <person name="Wyman D."/>
            <person name="Yadav S."/>
            <person name="Yang S."/>
            <person name="Yang X."/>
            <person name="Yeager S."/>
            <person name="Yee E."/>
            <person name="Young G."/>
            <person name="Zainoun J."/>
            <person name="Zembeck L."/>
            <person name="Zimmer A."/>
            <person name="Zody M."/>
            <person name="Lander E."/>
        </authorList>
    </citation>
    <scope>NUCLEOTIDE SEQUENCE [LARGE SCALE GENOMIC DNA]</scope>
</reference>
<name>H2YL30_CIOSA</name>
<accession>H2YL30</accession>
<dbReference type="GeneTree" id="ENSGT00940000155566"/>